<dbReference type="GeneID" id="116290725"/>
<dbReference type="RefSeq" id="XP_031553686.1">
    <property type="nucleotide sequence ID" value="XM_031697826.1"/>
</dbReference>
<comment type="subcellular location">
    <subcellularLocation>
        <location evidence="1">Nucleus</location>
    </subcellularLocation>
</comment>
<feature type="region of interest" description="Disordered" evidence="6">
    <location>
        <begin position="165"/>
        <end position="194"/>
    </location>
</feature>
<evidence type="ECO:0000256" key="3">
    <source>
        <dbReference type="ARBA" id="ARBA00023013"/>
    </source>
</evidence>
<dbReference type="GO" id="GO:0051726">
    <property type="term" value="P:regulation of cell cycle"/>
    <property type="evidence" value="ECO:0007669"/>
    <property type="project" value="InterPro"/>
</dbReference>
<keyword evidence="8" id="KW-1185">Reference proteome</keyword>
<evidence type="ECO:0000256" key="2">
    <source>
        <dbReference type="ARBA" id="ARBA00006726"/>
    </source>
</evidence>
<dbReference type="GO" id="GO:0004861">
    <property type="term" value="F:cyclin-dependent protein serine/threonine kinase inhibitor activity"/>
    <property type="evidence" value="ECO:0007669"/>
    <property type="project" value="InterPro"/>
</dbReference>
<feature type="domain" description="Cyclin-dependent kinase inhibitor" evidence="7">
    <location>
        <begin position="29"/>
        <end position="76"/>
    </location>
</feature>
<evidence type="ECO:0000313" key="8">
    <source>
        <dbReference type="Proteomes" id="UP000515163"/>
    </source>
</evidence>
<evidence type="ECO:0000259" key="7">
    <source>
        <dbReference type="Pfam" id="PF02234"/>
    </source>
</evidence>
<proteinExistence type="inferred from homology"/>
<accession>A0A6P8HDD4</accession>
<dbReference type="InParanoid" id="A0A6P8HDD4"/>
<dbReference type="PANTHER" id="PTHR10265:SF45">
    <property type="entry name" value="DACAPO"/>
    <property type="match status" value="1"/>
</dbReference>
<reference evidence="9" key="1">
    <citation type="submission" date="2025-08" db="UniProtKB">
        <authorList>
            <consortium name="RefSeq"/>
        </authorList>
    </citation>
    <scope>IDENTIFICATION</scope>
    <source>
        <tissue evidence="9">Tentacle</tissue>
    </source>
</reference>
<comment type="similarity">
    <text evidence="2">Belongs to the CDI family.</text>
</comment>
<protein>
    <submittedName>
        <fullName evidence="9">Cyclin-dependent kinase inhibitor 1B-like</fullName>
    </submittedName>
</protein>
<dbReference type="OrthoDB" id="5954640at2759"/>
<dbReference type="GO" id="GO:0005634">
    <property type="term" value="C:nucleus"/>
    <property type="evidence" value="ECO:0007669"/>
    <property type="project" value="UniProtKB-SubCell"/>
</dbReference>
<dbReference type="InterPro" id="IPR044898">
    <property type="entry name" value="CDI_dom_sf"/>
</dbReference>
<dbReference type="PANTHER" id="PTHR10265">
    <property type="entry name" value="CYCLIN-DEPENDENT KINASE INHIBITOR 1"/>
    <property type="match status" value="1"/>
</dbReference>
<dbReference type="AlphaFoldDB" id="A0A6P8HDD4"/>
<dbReference type="Gene3D" id="4.10.365.10">
    <property type="entry name" value="p27"/>
    <property type="match status" value="1"/>
</dbReference>
<name>A0A6P8HDD4_ACTTE</name>
<evidence type="ECO:0000313" key="9">
    <source>
        <dbReference type="RefSeq" id="XP_031553686.1"/>
    </source>
</evidence>
<dbReference type="InterPro" id="IPR003175">
    <property type="entry name" value="CDI_dom"/>
</dbReference>
<evidence type="ECO:0000256" key="6">
    <source>
        <dbReference type="SAM" id="MobiDB-lite"/>
    </source>
</evidence>
<organism evidence="8 9">
    <name type="scientific">Actinia tenebrosa</name>
    <name type="common">Australian red waratah sea anemone</name>
    <dbReference type="NCBI Taxonomy" id="6105"/>
    <lineage>
        <taxon>Eukaryota</taxon>
        <taxon>Metazoa</taxon>
        <taxon>Cnidaria</taxon>
        <taxon>Anthozoa</taxon>
        <taxon>Hexacorallia</taxon>
        <taxon>Actiniaria</taxon>
        <taxon>Actiniidae</taxon>
        <taxon>Actinia</taxon>
    </lineage>
</organism>
<keyword evidence="5" id="KW-0131">Cell cycle</keyword>
<keyword evidence="4" id="KW-0539">Nucleus</keyword>
<dbReference type="KEGG" id="aten:116290725"/>
<keyword evidence="3 9" id="KW-0649">Protein kinase inhibitor</keyword>
<sequence length="194" mass="22034">MALTEVQWRSIVTQKDPTDVSPSLGVRRCLFGPVDHSETRAHLQREMKTMVEDGIRRWNFDFEKGTPLKGRYLWHKTPSNDVQNDIPSSSITLNSRISTLRDSSCTKSADVELNSSATTTTTTSITCENSTTQTSKITEQNPRKRVPINKITGFLKQKKPKLCSKIDKDTPSFRRQTRSSVKQAGQMRLDKFLN</sequence>
<dbReference type="Pfam" id="PF02234">
    <property type="entry name" value="CDI"/>
    <property type="match status" value="1"/>
</dbReference>
<evidence type="ECO:0000256" key="1">
    <source>
        <dbReference type="ARBA" id="ARBA00004123"/>
    </source>
</evidence>
<evidence type="ECO:0000256" key="4">
    <source>
        <dbReference type="ARBA" id="ARBA00023242"/>
    </source>
</evidence>
<evidence type="ECO:0000256" key="5">
    <source>
        <dbReference type="ARBA" id="ARBA00023306"/>
    </source>
</evidence>
<gene>
    <name evidence="9" type="primary">LOC116290725</name>
</gene>
<dbReference type="Proteomes" id="UP000515163">
    <property type="component" value="Unplaced"/>
</dbReference>